<dbReference type="NCBIfam" id="TIGR00393">
    <property type="entry name" value="kpsF"/>
    <property type="match status" value="1"/>
</dbReference>
<dbReference type="InterPro" id="IPR046348">
    <property type="entry name" value="SIS_dom_sf"/>
</dbReference>
<dbReference type="GO" id="GO:0005975">
    <property type="term" value="P:carbohydrate metabolic process"/>
    <property type="evidence" value="ECO:0007669"/>
    <property type="project" value="InterPro"/>
</dbReference>
<gene>
    <name evidence="10" type="primary">kdsD_1</name>
    <name evidence="10" type="ORF">ROJ8625_01549</name>
</gene>
<keyword evidence="10" id="KW-0413">Isomerase</keyword>
<evidence type="ECO:0000259" key="9">
    <source>
        <dbReference type="PROSITE" id="PS51464"/>
    </source>
</evidence>
<dbReference type="Gene3D" id="3.40.50.10490">
    <property type="entry name" value="Glucose-6-phosphate isomerase like protein, domain 1"/>
    <property type="match status" value="1"/>
</dbReference>
<comment type="similarity">
    <text evidence="1 4">Belongs to the SIS family. GutQ/KpsF subfamily.</text>
</comment>
<dbReference type="Pfam" id="PF01380">
    <property type="entry name" value="SIS"/>
    <property type="match status" value="1"/>
</dbReference>
<feature type="domain" description="SIS" evidence="9">
    <location>
        <begin position="45"/>
        <end position="188"/>
    </location>
</feature>
<feature type="binding site" evidence="5">
    <location>
        <position position="86"/>
    </location>
    <ligand>
        <name>Zn(2+)</name>
        <dbReference type="ChEBI" id="CHEBI:29105"/>
    </ligand>
</feature>
<dbReference type="EMBL" id="FWFK01000002">
    <property type="protein sequence ID" value="SLN33160.1"/>
    <property type="molecule type" value="Genomic_DNA"/>
</dbReference>
<dbReference type="SUPFAM" id="SSF53697">
    <property type="entry name" value="SIS domain"/>
    <property type="match status" value="1"/>
</dbReference>
<keyword evidence="5" id="KW-0479">Metal-binding</keyword>
<evidence type="ECO:0000256" key="1">
    <source>
        <dbReference type="ARBA" id="ARBA00008165"/>
    </source>
</evidence>
<evidence type="ECO:0000256" key="2">
    <source>
        <dbReference type="ARBA" id="ARBA00022737"/>
    </source>
</evidence>
<evidence type="ECO:0000256" key="5">
    <source>
        <dbReference type="PIRSR" id="PIRSR004692-2"/>
    </source>
</evidence>
<evidence type="ECO:0000259" key="8">
    <source>
        <dbReference type="PROSITE" id="PS51371"/>
    </source>
</evidence>
<evidence type="ECO:0000256" key="4">
    <source>
        <dbReference type="PIRNR" id="PIRNR004692"/>
    </source>
</evidence>
<dbReference type="Pfam" id="PF00571">
    <property type="entry name" value="CBS"/>
    <property type="match status" value="2"/>
</dbReference>
<evidence type="ECO:0000313" key="10">
    <source>
        <dbReference type="EMBL" id="SLN33160.1"/>
    </source>
</evidence>
<dbReference type="GO" id="GO:0046872">
    <property type="term" value="F:metal ion binding"/>
    <property type="evidence" value="ECO:0007669"/>
    <property type="project" value="UniProtKB-KW"/>
</dbReference>
<proteinExistence type="inferred from homology"/>
<dbReference type="PANTHER" id="PTHR42745">
    <property type="match status" value="1"/>
</dbReference>
<dbReference type="FunFam" id="3.40.50.10490:FF:000011">
    <property type="entry name" value="Arabinose 5-phosphate isomerase"/>
    <property type="match status" value="1"/>
</dbReference>
<feature type="site" description="Catalytically relevant" evidence="6">
    <location>
        <position position="63"/>
    </location>
</feature>
<feature type="site" description="Catalytically relevant" evidence="6">
    <location>
        <position position="197"/>
    </location>
</feature>
<dbReference type="AlphaFoldDB" id="A0A1X6YVV6"/>
<evidence type="ECO:0000256" key="6">
    <source>
        <dbReference type="PIRSR" id="PIRSR004692-3"/>
    </source>
</evidence>
<dbReference type="EC" id="5.3.1.13" evidence="10"/>
<name>A0A1X6YVV6_9RHOB</name>
<keyword evidence="3 7" id="KW-0129">CBS domain</keyword>
<dbReference type="InterPro" id="IPR000644">
    <property type="entry name" value="CBS_dom"/>
</dbReference>
<dbReference type="PANTHER" id="PTHR42745:SF1">
    <property type="entry name" value="ARABINOSE 5-PHOSPHATE ISOMERASE KDSD"/>
    <property type="match status" value="1"/>
</dbReference>
<dbReference type="Gene3D" id="3.10.580.10">
    <property type="entry name" value="CBS-domain"/>
    <property type="match status" value="1"/>
</dbReference>
<dbReference type="CDD" id="cd04604">
    <property type="entry name" value="CBS_pair_SIS_assoc"/>
    <property type="match status" value="1"/>
</dbReference>
<dbReference type="SMART" id="SM00116">
    <property type="entry name" value="CBS"/>
    <property type="match status" value="2"/>
</dbReference>
<keyword evidence="2" id="KW-0677">Repeat</keyword>
<dbReference type="GO" id="GO:0097367">
    <property type="term" value="F:carbohydrate derivative binding"/>
    <property type="evidence" value="ECO:0007669"/>
    <property type="project" value="InterPro"/>
</dbReference>
<organism evidence="10 11">
    <name type="scientific">Roseivivax jejudonensis</name>
    <dbReference type="NCBI Taxonomy" id="1529041"/>
    <lineage>
        <taxon>Bacteria</taxon>
        <taxon>Pseudomonadati</taxon>
        <taxon>Pseudomonadota</taxon>
        <taxon>Alphaproteobacteria</taxon>
        <taxon>Rhodobacterales</taxon>
        <taxon>Roseobacteraceae</taxon>
        <taxon>Roseivivax</taxon>
    </lineage>
</organism>
<evidence type="ECO:0000313" key="11">
    <source>
        <dbReference type="Proteomes" id="UP000193570"/>
    </source>
</evidence>
<dbReference type="CDD" id="cd05014">
    <property type="entry name" value="SIS_Kpsf"/>
    <property type="match status" value="1"/>
</dbReference>
<keyword evidence="5" id="KW-0862">Zinc</keyword>
<dbReference type="GO" id="GO:0019146">
    <property type="term" value="F:arabinose-5-phosphate isomerase activity"/>
    <property type="evidence" value="ECO:0007669"/>
    <property type="project" value="UniProtKB-EC"/>
</dbReference>
<dbReference type="InterPro" id="IPR035474">
    <property type="entry name" value="SIS_Kpsf"/>
</dbReference>
<dbReference type="InterPro" id="IPR004800">
    <property type="entry name" value="KdsD/KpsF-type"/>
</dbReference>
<dbReference type="InterPro" id="IPR046342">
    <property type="entry name" value="CBS_dom_sf"/>
</dbReference>
<dbReference type="PIRSF" id="PIRSF004692">
    <property type="entry name" value="KdsD_KpsF"/>
    <property type="match status" value="1"/>
</dbReference>
<dbReference type="Proteomes" id="UP000193570">
    <property type="component" value="Unassembled WGS sequence"/>
</dbReference>
<dbReference type="PROSITE" id="PS51371">
    <property type="entry name" value="CBS"/>
    <property type="match status" value="1"/>
</dbReference>
<sequence>MDDMASLSDTTQTDPALDAARRVLRTEADALQLLAEQMPMDFAAVVELILRAQGRVVVSGIGKSGHVGRKISATLASTGTPSHFVHAAEASHGDLGMITREDICLLISNSGETSELRDLVAHTRRFSIPMVAISSKPASTLMKAADHRLTLPAAPEACAIGMAPTTSTTLTMALGDALAVALMEQRGFLAEDFRIFHPGGKLGAQMATVAQLMHVGAELPLVDAATPMSETLIEMTSKGLGIAAVVTGDRLAGVISDGDLRRKMEELMTHTAGEVANPDPVTVPPDMLAAQALALMNARKINALVVVDAEGRPEGVIHVHDLLRAGVV</sequence>
<dbReference type="PROSITE" id="PS51464">
    <property type="entry name" value="SIS"/>
    <property type="match status" value="1"/>
</dbReference>
<evidence type="ECO:0000256" key="3">
    <source>
        <dbReference type="ARBA" id="ARBA00023122"/>
    </source>
</evidence>
<dbReference type="InterPro" id="IPR001347">
    <property type="entry name" value="SIS_dom"/>
</dbReference>
<feature type="site" description="Catalytically relevant" evidence="6">
    <location>
        <position position="115"/>
    </location>
</feature>
<keyword evidence="11" id="KW-1185">Reference proteome</keyword>
<feature type="site" description="Catalytically relevant" evidence="6">
    <location>
        <position position="156"/>
    </location>
</feature>
<feature type="domain" description="CBS" evidence="8">
    <location>
        <begin position="276"/>
        <end position="328"/>
    </location>
</feature>
<protein>
    <submittedName>
        <fullName evidence="10">Arabinose 5-phosphate isomerase KdsD</fullName>
        <ecNumber evidence="10">5.3.1.13</ecNumber>
    </submittedName>
</protein>
<dbReference type="InterPro" id="IPR050986">
    <property type="entry name" value="GutQ/KpsF_isomerases"/>
</dbReference>
<dbReference type="GO" id="GO:1901135">
    <property type="term" value="P:carbohydrate derivative metabolic process"/>
    <property type="evidence" value="ECO:0007669"/>
    <property type="project" value="InterPro"/>
</dbReference>
<accession>A0A1X6YVV6</accession>
<evidence type="ECO:0000256" key="7">
    <source>
        <dbReference type="PROSITE-ProRule" id="PRU00703"/>
    </source>
</evidence>
<reference evidence="10 11" key="1">
    <citation type="submission" date="2017-03" db="EMBL/GenBank/DDBJ databases">
        <authorList>
            <person name="Afonso C.L."/>
            <person name="Miller P.J."/>
            <person name="Scott M.A."/>
            <person name="Spackman E."/>
            <person name="Goraichik I."/>
            <person name="Dimitrov K.M."/>
            <person name="Suarez D.L."/>
            <person name="Swayne D.E."/>
        </authorList>
    </citation>
    <scope>NUCLEOTIDE SEQUENCE [LARGE SCALE GENOMIC DNA]</scope>
    <source>
        <strain evidence="10 11">CECT 8625</strain>
    </source>
</reference>